<protein>
    <submittedName>
        <fullName evidence="2">Uncharacterized protein</fullName>
    </submittedName>
</protein>
<dbReference type="Proteomes" id="UP000011701">
    <property type="component" value="Chromosome"/>
</dbReference>
<keyword evidence="1" id="KW-1133">Transmembrane helix</keyword>
<dbReference type="AlphaFoldDB" id="A0A0F6MQJ4"/>
<feature type="transmembrane region" description="Helical" evidence="1">
    <location>
        <begin position="6"/>
        <end position="28"/>
    </location>
</feature>
<accession>A0A0F6MQJ4</accession>
<evidence type="ECO:0000313" key="2">
    <source>
        <dbReference type="EMBL" id="EMB21670.1"/>
    </source>
</evidence>
<evidence type="ECO:0000256" key="1">
    <source>
        <dbReference type="SAM" id="Phobius"/>
    </source>
</evidence>
<keyword evidence="1" id="KW-0472">Membrane</keyword>
<keyword evidence="1" id="KW-0812">Transmembrane</keyword>
<dbReference type="HOGENOM" id="CLU_1433894_0_0_12"/>
<sequence length="189" mass="22585">MVFNVFLLISFYFFIFILPGAGIIFGIIELKNKISNKNAVSKKRNNRFGIYGIVSILFIIFLLFFPIHTVLSLKYSKPESLLNYFEKNFDYFEKYSFGYMTYTAGISWCRLGKERTPNEKYDGYMKIELEYRVGTLFNIYPDKKFNNIIVYSENDIITNNPRPELFKKIEPTSHENWYFVYVTDDYVYF</sequence>
<dbReference type="EMBL" id="AGDY01000006">
    <property type="protein sequence ID" value="EMB21670.1"/>
    <property type="molecule type" value="Genomic_DNA"/>
</dbReference>
<organism evidence="2">
    <name type="scientific">Treponema denticola OTK</name>
    <dbReference type="NCBI Taxonomy" id="999434"/>
    <lineage>
        <taxon>Bacteria</taxon>
        <taxon>Pseudomonadati</taxon>
        <taxon>Spirochaetota</taxon>
        <taxon>Spirochaetia</taxon>
        <taxon>Spirochaetales</taxon>
        <taxon>Treponemataceae</taxon>
        <taxon>Treponema</taxon>
    </lineage>
</organism>
<feature type="transmembrane region" description="Helical" evidence="1">
    <location>
        <begin position="48"/>
        <end position="67"/>
    </location>
</feature>
<name>A0A0F6MQJ4_TREDN</name>
<dbReference type="RefSeq" id="WP_002692239.1">
    <property type="nucleotide sequence ID" value="NZ_CM001797.1"/>
</dbReference>
<proteinExistence type="predicted"/>
<reference evidence="2" key="1">
    <citation type="submission" date="2012-01" db="EMBL/GenBank/DDBJ databases">
        <title>The Genome Sequence of Treponema denticola OTK.</title>
        <authorList>
            <consortium name="The Broad Institute Genome Sequencing Platform"/>
            <person name="Earl A."/>
            <person name="Ward D."/>
            <person name="Feldgarden M."/>
            <person name="Gevers D."/>
            <person name="Blanton J.M."/>
            <person name="Fenno C.J."/>
            <person name="Baranova O.V."/>
            <person name="Mathney J."/>
            <person name="Dewhirst F.E."/>
            <person name="Izard J."/>
            <person name="Young S.K."/>
            <person name="Zeng Q."/>
            <person name="Gargeya S."/>
            <person name="Fitzgerald M."/>
            <person name="Haas B."/>
            <person name="Abouelleil A."/>
            <person name="Alvarado L."/>
            <person name="Arachchi H.M."/>
            <person name="Berlin A."/>
            <person name="Chapman S.B."/>
            <person name="Gearin G."/>
            <person name="Goldberg J."/>
            <person name="Griggs A."/>
            <person name="Gujja S."/>
            <person name="Hansen M."/>
            <person name="Heiman D."/>
            <person name="Howarth C."/>
            <person name="Larimer J."/>
            <person name="Lui A."/>
            <person name="MacDonald P.J.P."/>
            <person name="McCowen C."/>
            <person name="Montmayeur A."/>
            <person name="Murphy C."/>
            <person name="Neiman D."/>
            <person name="Pearson M."/>
            <person name="Priest M."/>
            <person name="Roberts A."/>
            <person name="Saif S."/>
            <person name="Shea T."/>
            <person name="Sisk P."/>
            <person name="Stolte C."/>
            <person name="Sykes S."/>
            <person name="Wortman J."/>
            <person name="Nusbaum C."/>
            <person name="Birren B."/>
        </authorList>
    </citation>
    <scope>NUCLEOTIDE SEQUENCE [LARGE SCALE GENOMIC DNA]</scope>
    <source>
        <strain evidence="2">OTK</strain>
    </source>
</reference>
<dbReference type="PATRIC" id="fig|999434.4.peg.1496"/>
<gene>
    <name evidence="2" type="ORF">HMPREF9723_01443</name>
</gene>
<comment type="caution">
    <text evidence="2">The sequence shown here is derived from an EMBL/GenBank/DDBJ whole genome shotgun (WGS) entry which is preliminary data.</text>
</comment>